<name>A0ABU9D9Y9_9PROT</name>
<protein>
    <submittedName>
        <fullName evidence="2">BON domain-containing protein</fullName>
    </submittedName>
</protein>
<dbReference type="Pfam" id="PF04972">
    <property type="entry name" value="BON"/>
    <property type="match status" value="3"/>
</dbReference>
<feature type="domain" description="BON" evidence="1">
    <location>
        <begin position="97"/>
        <end position="168"/>
    </location>
</feature>
<comment type="caution">
    <text evidence="2">The sequence shown here is derived from an EMBL/GenBank/DDBJ whole genome shotgun (WGS) entry which is preliminary data.</text>
</comment>
<evidence type="ECO:0000313" key="3">
    <source>
        <dbReference type="Proteomes" id="UP001446205"/>
    </source>
</evidence>
<keyword evidence="3" id="KW-1185">Reference proteome</keyword>
<organism evidence="2 3">
    <name type="scientific">Thermithiobacillus plumbiphilus</name>
    <dbReference type="NCBI Taxonomy" id="1729899"/>
    <lineage>
        <taxon>Bacteria</taxon>
        <taxon>Pseudomonadati</taxon>
        <taxon>Pseudomonadota</taxon>
        <taxon>Acidithiobacillia</taxon>
        <taxon>Acidithiobacillales</taxon>
        <taxon>Thermithiobacillaceae</taxon>
        <taxon>Thermithiobacillus</taxon>
    </lineage>
</organism>
<sequence length="241" mass="26906">MAARDEILNELKAVLTHEAHLDMHESPLDIDLEDGVLLLSGEVEHIAAKKRAVELASGIEGVKEVRDLLTVKPASRMGDEEIRNHVRDLLLQEPELHFYAIRQQDAEGLREMRPMSGDLECYINVAVEDGIVTLEGQADSLARMRMAGVLAWWVPGTRAVRNRIAIVPAEEDNDLEVGDNLLRILEKDPYVDATQIQVRVQDHVVTLSGAVIGPRERDMAESDAWFMPGVKNVINQIQVNP</sequence>
<dbReference type="Proteomes" id="UP001446205">
    <property type="component" value="Unassembled WGS sequence"/>
</dbReference>
<evidence type="ECO:0000259" key="1">
    <source>
        <dbReference type="PROSITE" id="PS50914"/>
    </source>
</evidence>
<dbReference type="PANTHER" id="PTHR34606:SF15">
    <property type="entry name" value="BON DOMAIN-CONTAINING PROTEIN"/>
    <property type="match status" value="1"/>
</dbReference>
<evidence type="ECO:0000313" key="2">
    <source>
        <dbReference type="EMBL" id="MEK8090349.1"/>
    </source>
</evidence>
<dbReference type="Gene3D" id="3.30.1340.30">
    <property type="match status" value="3"/>
</dbReference>
<gene>
    <name evidence="2" type="ORF">WOB96_11325</name>
</gene>
<dbReference type="PANTHER" id="PTHR34606">
    <property type="entry name" value="BON DOMAIN-CONTAINING PROTEIN"/>
    <property type="match status" value="1"/>
</dbReference>
<feature type="domain" description="BON" evidence="1">
    <location>
        <begin position="3"/>
        <end position="73"/>
    </location>
</feature>
<accession>A0ABU9D9Y9</accession>
<dbReference type="InterPro" id="IPR051686">
    <property type="entry name" value="Lipoprotein_DolP"/>
</dbReference>
<dbReference type="EMBL" id="JBBPCO010000011">
    <property type="protein sequence ID" value="MEK8090349.1"/>
    <property type="molecule type" value="Genomic_DNA"/>
</dbReference>
<dbReference type="RefSeq" id="WP_341371405.1">
    <property type="nucleotide sequence ID" value="NZ_JBBPCO010000011.1"/>
</dbReference>
<feature type="domain" description="BON" evidence="1">
    <location>
        <begin position="173"/>
        <end position="241"/>
    </location>
</feature>
<proteinExistence type="predicted"/>
<dbReference type="InterPro" id="IPR007055">
    <property type="entry name" value="BON_dom"/>
</dbReference>
<dbReference type="PROSITE" id="PS50914">
    <property type="entry name" value="BON"/>
    <property type="match status" value="3"/>
</dbReference>
<reference evidence="2 3" key="1">
    <citation type="submission" date="2024-04" db="EMBL/GenBank/DDBJ databases">
        <authorList>
            <person name="Abashina T."/>
            <person name="Shaikin A."/>
        </authorList>
    </citation>
    <scope>NUCLEOTIDE SEQUENCE [LARGE SCALE GENOMIC DNA]</scope>
    <source>
        <strain evidence="2 3">AAFK</strain>
    </source>
</reference>